<dbReference type="InterPro" id="IPR004101">
    <property type="entry name" value="Mur_ligase_C"/>
</dbReference>
<name>A0ABY4PGR0_9LACO</name>
<evidence type="ECO:0000256" key="6">
    <source>
        <dbReference type="ARBA" id="ARBA00022960"/>
    </source>
</evidence>
<dbReference type="SUPFAM" id="SSF53623">
    <property type="entry name" value="MurD-like peptide ligases, catalytic domain"/>
    <property type="match status" value="1"/>
</dbReference>
<sequence length="457" mass="51447">MKMSVAEIARAVSAQNDVSEYDDIDITNVSFDSRKLEPGSLFVPLVSENDGHDYVADAIENGAKAVLWQSDHFNEPSDFPVLKVDNTLSALQILSQYYLAKINPRVVAVTGSNGKTTTKDMIASILSTQFNVTKTHDNFNNEIGVPITILSMEPNTEMLVIEMGMDRPGQLDLLSHLVEPDIAIITMIGEAHIEFFGTRDKIADAKMEITHGLKEDGVFIYNGDEPLLVDRAKKLPFKQLTFGNKDNNDLYSTSIDSEENKTKFTVNEWEDQFTIPIMGSYNVNNALAALSVGKLYRIHESYMIQSLKDFTITDNRTEWIKGLKHEMILSDVYNSNPTAAKLVLKAFSKSETKGRRIAVLGDMLELGDKSREMHESLYDSLNPNEIQSVYLIGNDMKYLAEKLKGKYELQSLHYFLPDQLDELFGQLNAEIYEDDEVLLKASHGIHLEKVLNKLTED</sequence>
<dbReference type="InterPro" id="IPR000713">
    <property type="entry name" value="Mur_ligase_N"/>
</dbReference>
<dbReference type="InterPro" id="IPR035911">
    <property type="entry name" value="MurE/MurF_N"/>
</dbReference>
<evidence type="ECO:0000313" key="16">
    <source>
        <dbReference type="Proteomes" id="UP000831859"/>
    </source>
</evidence>
<comment type="catalytic activity">
    <reaction evidence="11">
        <text>D-alanyl-D-alanine + UDP-N-acetyl-alpha-D-muramoyl-L-alanyl-gamma-D-glutamyl-meso-2,6-diaminopimelate + ATP = UDP-N-acetyl-alpha-D-muramoyl-L-alanyl-gamma-D-glutamyl-meso-2,6-diaminopimeloyl-D-alanyl-D-alanine + ADP + phosphate + H(+)</text>
        <dbReference type="Rhea" id="RHEA:28374"/>
        <dbReference type="ChEBI" id="CHEBI:15378"/>
        <dbReference type="ChEBI" id="CHEBI:30616"/>
        <dbReference type="ChEBI" id="CHEBI:43474"/>
        <dbReference type="ChEBI" id="CHEBI:57822"/>
        <dbReference type="ChEBI" id="CHEBI:61386"/>
        <dbReference type="ChEBI" id="CHEBI:83905"/>
        <dbReference type="ChEBI" id="CHEBI:456216"/>
        <dbReference type="EC" id="6.3.2.10"/>
    </reaction>
</comment>
<reference evidence="15 16" key="1">
    <citation type="journal article" date="2022" name="Int. J. Syst. Evol. Microbiol.">
        <title>Apilactobacillus apisilvae sp. nov., Nicolia spurrieriana gen. nov. sp. nov., Bombilactobacillus folatiphilus sp. nov. and Bombilactobacillus thymidiniphilus sp. nov., four new lactic acid bacterial isolates from stingless bees Tetragonula carbonaria and Austroplebeia australis.</title>
        <authorList>
            <person name="Oliphant S.A."/>
            <person name="Watson-Haigh N.S."/>
            <person name="Sumby K.M."/>
            <person name="Gardner J."/>
            <person name="Groom S."/>
            <person name="Jiranek V."/>
        </authorList>
    </citation>
    <scope>NUCLEOTIDE SEQUENCE [LARGE SCALE GENOMIC DNA]</scope>
    <source>
        <strain evidence="15 16">SG5_A10</strain>
    </source>
</reference>
<evidence type="ECO:0000256" key="8">
    <source>
        <dbReference type="ARBA" id="ARBA00023306"/>
    </source>
</evidence>
<evidence type="ECO:0000256" key="10">
    <source>
        <dbReference type="HAMAP-Rule" id="MF_02019"/>
    </source>
</evidence>
<evidence type="ECO:0000256" key="7">
    <source>
        <dbReference type="ARBA" id="ARBA00022984"/>
    </source>
</evidence>
<keyword evidence="5 10" id="KW-0067">ATP-binding</keyword>
<keyword evidence="9 10" id="KW-0961">Cell wall biogenesis/degradation</keyword>
<keyword evidence="3 10" id="KW-0132">Cell division</keyword>
<dbReference type="Gene3D" id="3.40.1390.10">
    <property type="entry name" value="MurE/MurF, N-terminal domain"/>
    <property type="match status" value="1"/>
</dbReference>
<dbReference type="GO" id="GO:0016874">
    <property type="term" value="F:ligase activity"/>
    <property type="evidence" value="ECO:0007669"/>
    <property type="project" value="UniProtKB-KW"/>
</dbReference>
<evidence type="ECO:0000256" key="2">
    <source>
        <dbReference type="ARBA" id="ARBA00022598"/>
    </source>
</evidence>
<evidence type="ECO:0000259" key="14">
    <source>
        <dbReference type="Pfam" id="PF08245"/>
    </source>
</evidence>
<dbReference type="Pfam" id="PF08245">
    <property type="entry name" value="Mur_ligase_M"/>
    <property type="match status" value="1"/>
</dbReference>
<dbReference type="Gene3D" id="3.90.190.20">
    <property type="entry name" value="Mur ligase, C-terminal domain"/>
    <property type="match status" value="1"/>
</dbReference>
<accession>A0ABY4PGR0</accession>
<gene>
    <name evidence="10" type="primary">murF</name>
    <name evidence="15" type="ORF">MOO46_07115</name>
</gene>
<comment type="pathway">
    <text evidence="10 11">Cell wall biogenesis; peptidoglycan biosynthesis.</text>
</comment>
<organism evidence="15 16">
    <name type="scientific">Apilactobacillus apisilvae</name>
    <dbReference type="NCBI Taxonomy" id="2923364"/>
    <lineage>
        <taxon>Bacteria</taxon>
        <taxon>Bacillati</taxon>
        <taxon>Bacillota</taxon>
        <taxon>Bacilli</taxon>
        <taxon>Lactobacillales</taxon>
        <taxon>Lactobacillaceae</taxon>
        <taxon>Apilactobacillus</taxon>
    </lineage>
</organism>
<dbReference type="EMBL" id="CP093362">
    <property type="protein sequence ID" value="UQS85001.1"/>
    <property type="molecule type" value="Genomic_DNA"/>
</dbReference>
<keyword evidence="4 10" id="KW-0547">Nucleotide-binding</keyword>
<dbReference type="SUPFAM" id="SSF63418">
    <property type="entry name" value="MurE/MurF N-terminal domain"/>
    <property type="match status" value="1"/>
</dbReference>
<protein>
    <recommendedName>
        <fullName evidence="10 11">UDP-N-acetylmuramoyl-tripeptide--D-alanyl-D-alanine ligase</fullName>
        <ecNumber evidence="10 11">6.3.2.10</ecNumber>
    </recommendedName>
    <alternativeName>
        <fullName evidence="10">D-alanyl-D-alanine-adding enzyme</fullName>
    </alternativeName>
</protein>
<dbReference type="InterPro" id="IPR036565">
    <property type="entry name" value="Mur-like_cat_sf"/>
</dbReference>
<evidence type="ECO:0000256" key="9">
    <source>
        <dbReference type="ARBA" id="ARBA00023316"/>
    </source>
</evidence>
<feature type="binding site" evidence="10">
    <location>
        <begin position="111"/>
        <end position="117"/>
    </location>
    <ligand>
        <name>ATP</name>
        <dbReference type="ChEBI" id="CHEBI:30616"/>
    </ligand>
</feature>
<feature type="domain" description="Mur ligase central" evidence="14">
    <location>
        <begin position="109"/>
        <end position="292"/>
    </location>
</feature>
<dbReference type="SUPFAM" id="SSF53244">
    <property type="entry name" value="MurD-like peptide ligases, peptide-binding domain"/>
    <property type="match status" value="1"/>
</dbReference>
<keyword evidence="16" id="KW-1185">Reference proteome</keyword>
<evidence type="ECO:0000256" key="3">
    <source>
        <dbReference type="ARBA" id="ARBA00022618"/>
    </source>
</evidence>
<dbReference type="HAMAP" id="MF_02019">
    <property type="entry name" value="MurF"/>
    <property type="match status" value="1"/>
</dbReference>
<comment type="function">
    <text evidence="10 11">Involved in cell wall formation. Catalyzes the final step in the synthesis of UDP-N-acetylmuramoyl-pentapeptide, the precursor of murein.</text>
</comment>
<dbReference type="Gene3D" id="3.40.1190.10">
    <property type="entry name" value="Mur-like, catalytic domain"/>
    <property type="match status" value="1"/>
</dbReference>
<keyword evidence="2 10" id="KW-0436">Ligase</keyword>
<evidence type="ECO:0000256" key="4">
    <source>
        <dbReference type="ARBA" id="ARBA00022741"/>
    </source>
</evidence>
<dbReference type="InterPro" id="IPR036615">
    <property type="entry name" value="Mur_ligase_C_dom_sf"/>
</dbReference>
<evidence type="ECO:0000256" key="11">
    <source>
        <dbReference type="RuleBase" id="RU004136"/>
    </source>
</evidence>
<feature type="domain" description="Mur ligase C-terminal" evidence="13">
    <location>
        <begin position="316"/>
        <end position="442"/>
    </location>
</feature>
<dbReference type="InterPro" id="IPR005863">
    <property type="entry name" value="UDP-N-AcMur_synth"/>
</dbReference>
<dbReference type="EC" id="6.3.2.10" evidence="10 11"/>
<dbReference type="InterPro" id="IPR051046">
    <property type="entry name" value="MurCDEF_CellWall_CoF430Synth"/>
</dbReference>
<dbReference type="PANTHER" id="PTHR43024">
    <property type="entry name" value="UDP-N-ACETYLMURAMOYL-TRIPEPTIDE--D-ALANYL-D-ALANINE LIGASE"/>
    <property type="match status" value="1"/>
</dbReference>
<evidence type="ECO:0000313" key="15">
    <source>
        <dbReference type="EMBL" id="UQS85001.1"/>
    </source>
</evidence>
<keyword evidence="6 10" id="KW-0133">Cell shape</keyword>
<comment type="catalytic activity">
    <reaction evidence="10">
        <text>UDP-N-acetyl-alpha-D-muramoyl-L-alanyl-gamma-D-glutamyl-L-lysine + D-alanyl-D-alanine + ATP = UDP-N-acetyl-alpha-D-muramoyl-L-alanyl-gamma-D-glutamyl-L-lysyl-D-alanyl-D-alanine + ADP + phosphate + H(+)</text>
        <dbReference type="Rhea" id="RHEA:16085"/>
        <dbReference type="ChEBI" id="CHEBI:15378"/>
        <dbReference type="ChEBI" id="CHEBI:30616"/>
        <dbReference type="ChEBI" id="CHEBI:43474"/>
        <dbReference type="ChEBI" id="CHEBI:57822"/>
        <dbReference type="ChEBI" id="CHEBI:70758"/>
        <dbReference type="ChEBI" id="CHEBI:83903"/>
        <dbReference type="ChEBI" id="CHEBI:456216"/>
        <dbReference type="EC" id="6.3.2.10"/>
    </reaction>
</comment>
<dbReference type="InterPro" id="IPR013221">
    <property type="entry name" value="Mur_ligase_cen"/>
</dbReference>
<dbReference type="PANTHER" id="PTHR43024:SF1">
    <property type="entry name" value="UDP-N-ACETYLMURAMOYL-TRIPEPTIDE--D-ALANYL-D-ALANINE LIGASE"/>
    <property type="match status" value="1"/>
</dbReference>
<keyword evidence="1 10" id="KW-0963">Cytoplasm</keyword>
<comment type="subcellular location">
    <subcellularLocation>
        <location evidence="10 11">Cytoplasm</location>
    </subcellularLocation>
</comment>
<evidence type="ECO:0000259" key="12">
    <source>
        <dbReference type="Pfam" id="PF01225"/>
    </source>
</evidence>
<dbReference type="NCBIfam" id="TIGR01143">
    <property type="entry name" value="murF"/>
    <property type="match status" value="1"/>
</dbReference>
<keyword evidence="7 10" id="KW-0573">Peptidoglycan synthesis</keyword>
<keyword evidence="8 10" id="KW-0131">Cell cycle</keyword>
<evidence type="ECO:0000259" key="13">
    <source>
        <dbReference type="Pfam" id="PF02875"/>
    </source>
</evidence>
<evidence type="ECO:0000256" key="5">
    <source>
        <dbReference type="ARBA" id="ARBA00022840"/>
    </source>
</evidence>
<dbReference type="Pfam" id="PF01225">
    <property type="entry name" value="Mur_ligase"/>
    <property type="match status" value="1"/>
</dbReference>
<feature type="domain" description="Mur ligase N-terminal catalytic" evidence="12">
    <location>
        <begin position="26"/>
        <end position="95"/>
    </location>
</feature>
<dbReference type="RefSeq" id="WP_249510980.1">
    <property type="nucleotide sequence ID" value="NZ_CP093362.1"/>
</dbReference>
<proteinExistence type="inferred from homology"/>
<comment type="similarity">
    <text evidence="10">Belongs to the MurCDEF family. MurF subfamily.</text>
</comment>
<dbReference type="Proteomes" id="UP000831859">
    <property type="component" value="Chromosome"/>
</dbReference>
<dbReference type="Pfam" id="PF02875">
    <property type="entry name" value="Mur_ligase_C"/>
    <property type="match status" value="1"/>
</dbReference>
<evidence type="ECO:0000256" key="1">
    <source>
        <dbReference type="ARBA" id="ARBA00022490"/>
    </source>
</evidence>